<dbReference type="OrthoDB" id="10283988at2759"/>
<reference evidence="2" key="1">
    <citation type="submission" date="2012-06" db="EMBL/GenBank/DDBJ databases">
        <title>The genome sequence of Coniosporium apollinis CBS 100218.</title>
        <authorList>
            <consortium name="The Broad Institute Genome Sequencing Platform"/>
            <person name="Cuomo C."/>
            <person name="Gorbushina A."/>
            <person name="Noack S."/>
            <person name="Walker B."/>
            <person name="Young S.K."/>
            <person name="Zeng Q."/>
            <person name="Gargeya S."/>
            <person name="Fitzgerald M."/>
            <person name="Haas B."/>
            <person name="Abouelleil A."/>
            <person name="Alvarado L."/>
            <person name="Arachchi H.M."/>
            <person name="Berlin A.M."/>
            <person name="Chapman S.B."/>
            <person name="Goldberg J."/>
            <person name="Griggs A."/>
            <person name="Gujja S."/>
            <person name="Hansen M."/>
            <person name="Howarth C."/>
            <person name="Imamovic A."/>
            <person name="Larimer J."/>
            <person name="McCowan C."/>
            <person name="Montmayeur A."/>
            <person name="Murphy C."/>
            <person name="Neiman D."/>
            <person name="Pearson M."/>
            <person name="Priest M."/>
            <person name="Roberts A."/>
            <person name="Saif S."/>
            <person name="Shea T."/>
            <person name="Sisk P."/>
            <person name="Sykes S."/>
            <person name="Wortman J."/>
            <person name="Nusbaum C."/>
            <person name="Birren B."/>
        </authorList>
    </citation>
    <scope>NUCLEOTIDE SEQUENCE [LARGE SCALE GENOMIC DNA]</scope>
    <source>
        <strain evidence="2">CBS 100218</strain>
    </source>
</reference>
<accession>R7YUT5</accession>
<dbReference type="AlphaFoldDB" id="R7YUT5"/>
<evidence type="ECO:0000313" key="1">
    <source>
        <dbReference type="EMBL" id="EON65451.1"/>
    </source>
</evidence>
<protein>
    <recommendedName>
        <fullName evidence="3">Tyrosine-protein phosphatase domain-containing protein</fullName>
    </recommendedName>
</protein>
<evidence type="ECO:0000313" key="2">
    <source>
        <dbReference type="Proteomes" id="UP000016924"/>
    </source>
</evidence>
<keyword evidence="2" id="KW-1185">Reference proteome</keyword>
<organism evidence="1 2">
    <name type="scientific">Coniosporium apollinis (strain CBS 100218)</name>
    <name type="common">Rock-inhabiting black yeast</name>
    <dbReference type="NCBI Taxonomy" id="1168221"/>
    <lineage>
        <taxon>Eukaryota</taxon>
        <taxon>Fungi</taxon>
        <taxon>Dikarya</taxon>
        <taxon>Ascomycota</taxon>
        <taxon>Pezizomycotina</taxon>
        <taxon>Dothideomycetes</taxon>
        <taxon>Dothideomycetes incertae sedis</taxon>
        <taxon>Coniosporium</taxon>
    </lineage>
</organism>
<gene>
    <name evidence="1" type="ORF">W97_04689</name>
</gene>
<dbReference type="RefSeq" id="XP_007780768.1">
    <property type="nucleotide sequence ID" value="XM_007782578.1"/>
</dbReference>
<dbReference type="EMBL" id="JH767574">
    <property type="protein sequence ID" value="EON65451.1"/>
    <property type="molecule type" value="Genomic_DNA"/>
</dbReference>
<dbReference type="HOGENOM" id="CLU_1475093_0_0_1"/>
<name>R7YUT5_CONA1</name>
<dbReference type="Proteomes" id="UP000016924">
    <property type="component" value="Unassembled WGS sequence"/>
</dbReference>
<evidence type="ECO:0008006" key="3">
    <source>
        <dbReference type="Google" id="ProtNLM"/>
    </source>
</evidence>
<dbReference type="GeneID" id="19902000"/>
<sequence>MPPMSQKDHRYVTLRAWYASLGLRPNRHPVKMIHFVSSTHDPQHDNPLLQYLDIPVILEMNLKCLAPCSPHLVARGLDGLTAEVFNDFASNPEANEAWMDACRLIESRLMDLEAGGRRPGHVAVVVRSKLGLHRSVAMVRWLTGVFKEKYTVREVHEVLGRQFWRGSGFDNEFLKGHGRRWST</sequence>
<proteinExistence type="predicted"/>